<dbReference type="NCBIfam" id="TIGR01783">
    <property type="entry name" value="TonB-siderophor"/>
    <property type="match status" value="1"/>
</dbReference>
<evidence type="ECO:0000256" key="3">
    <source>
        <dbReference type="ARBA" id="ARBA00022448"/>
    </source>
</evidence>
<evidence type="ECO:0000256" key="14">
    <source>
        <dbReference type="PROSITE-ProRule" id="PRU01360"/>
    </source>
</evidence>
<dbReference type="PROSITE" id="PS52016">
    <property type="entry name" value="TONB_DEPENDENT_REC_3"/>
    <property type="match status" value="1"/>
</dbReference>
<dbReference type="Proteomes" id="UP000050902">
    <property type="component" value="Unassembled WGS sequence"/>
</dbReference>
<dbReference type="Pfam" id="PF07715">
    <property type="entry name" value="Plug"/>
    <property type="match status" value="1"/>
</dbReference>
<sequence>MSSHLPRSVWRPASLPLAIVLSLASSAALADEAPAADDARTLDAVQVNAYRVTTHTSGATKTDTPIAETAKSVSVIAREELDARGVVNLNEAMRYVAGVVLESSGSDNRYDDFRIRGFNAGSESGQMTVDGLRAPPPGSAWNRGKIDTWNIERVEVLKGPSAVMYGQVAPGGMVNQVSKTPEPGQRQVLQLGVDGHGTWSSAFDVGAGTEDGRHLARLVGRYADGDTQIDTVKQKHWFLAPSYTFQVADKTRLTLLGYYQKDEGGSTYQFLPMDGTLIPTRYGYMKNTTFIGEPEFDTWNATVWHAGWLFEHAFNEHWTFNQSARHMHVDSLYRGIVTNGALNADGRTQARRQASGLGDADTDGIDNRLVGKFSTGAAEHTLLLGADWRHGDQTGSRLQGPRATPTDPRNPKPIDIFNPVHTGLPAGFPDSIGLSGGKTSQTGVYVQDQIALDKWRLAFGGRYDWFKDESWSQSCTGAGTCQPRSATTRLKNEAFSGNAGVLYAFDSGFSPYLSYAESFEPSTRTALDSFDGKAFDPTRGKQWEVGVKYQPASFDGLFTLAAYDLRKKDDTIPDTDHGNVCGAGGITACYISAGETRVRGVELEARITPLEGFSVIGALSRMDSELVKSGTVWEGKDLAMVPDWMGSLWGDYTFQSGALEGFSLATGLRYYGPTLIVGSSLGTITSGYPENIPSYTLWDAAIRFDLSRVTDANVMLSLNIGNIADKRYVTTCTGTSSCWYGTGRTITANARWYW</sequence>
<protein>
    <submittedName>
        <fullName evidence="20">TonB-dependent receptor</fullName>
    </submittedName>
</protein>
<accession>A0ABR5NHH6</accession>
<name>A0ABR5NHH6_9GAMM</name>
<organism evidence="20 21">
    <name type="scientific">Stenotrophomonas nitritireducens</name>
    <dbReference type="NCBI Taxonomy" id="83617"/>
    <lineage>
        <taxon>Bacteria</taxon>
        <taxon>Pseudomonadati</taxon>
        <taxon>Pseudomonadota</taxon>
        <taxon>Gammaproteobacteria</taxon>
        <taxon>Lysobacterales</taxon>
        <taxon>Lysobacteraceae</taxon>
        <taxon>Stenotrophomonas</taxon>
    </lineage>
</organism>
<evidence type="ECO:0000256" key="17">
    <source>
        <dbReference type="SAM" id="SignalP"/>
    </source>
</evidence>
<feature type="signal peptide" evidence="17">
    <location>
        <begin position="1"/>
        <end position="30"/>
    </location>
</feature>
<keyword evidence="6 14" id="KW-0812">Transmembrane</keyword>
<keyword evidence="21" id="KW-1185">Reference proteome</keyword>
<evidence type="ECO:0000256" key="16">
    <source>
        <dbReference type="SAM" id="MobiDB-lite"/>
    </source>
</evidence>
<dbReference type="InterPro" id="IPR000531">
    <property type="entry name" value="Beta-barrel_TonB"/>
</dbReference>
<feature type="domain" description="TonB-dependent receptor-like beta-barrel" evidence="18">
    <location>
        <begin position="246"/>
        <end position="723"/>
    </location>
</feature>
<dbReference type="InterPro" id="IPR039426">
    <property type="entry name" value="TonB-dep_rcpt-like"/>
</dbReference>
<evidence type="ECO:0000256" key="4">
    <source>
        <dbReference type="ARBA" id="ARBA00022452"/>
    </source>
</evidence>
<dbReference type="EMBL" id="LDJG01000021">
    <property type="protein sequence ID" value="KRG55673.1"/>
    <property type="molecule type" value="Genomic_DNA"/>
</dbReference>
<dbReference type="Gene3D" id="2.170.130.10">
    <property type="entry name" value="TonB-dependent receptor, plug domain"/>
    <property type="match status" value="1"/>
</dbReference>
<keyword evidence="10 15" id="KW-0798">TonB box</keyword>
<keyword evidence="9" id="KW-0406">Ion transport</keyword>
<evidence type="ECO:0000259" key="18">
    <source>
        <dbReference type="Pfam" id="PF00593"/>
    </source>
</evidence>
<comment type="subcellular location">
    <subcellularLocation>
        <location evidence="1 14">Cell outer membrane</location>
        <topology evidence="1 14">Multi-pass membrane protein</topology>
    </subcellularLocation>
</comment>
<evidence type="ECO:0000313" key="20">
    <source>
        <dbReference type="EMBL" id="KRG55673.1"/>
    </source>
</evidence>
<evidence type="ECO:0000256" key="11">
    <source>
        <dbReference type="ARBA" id="ARBA00023136"/>
    </source>
</evidence>
<dbReference type="Gene3D" id="2.40.170.20">
    <property type="entry name" value="TonB-dependent receptor, beta-barrel domain"/>
    <property type="match status" value="1"/>
</dbReference>
<evidence type="ECO:0000256" key="10">
    <source>
        <dbReference type="ARBA" id="ARBA00023077"/>
    </source>
</evidence>
<comment type="caution">
    <text evidence="20">The sequence shown here is derived from an EMBL/GenBank/DDBJ whole genome shotgun (WGS) entry which is preliminary data.</text>
</comment>
<keyword evidence="11 14" id="KW-0472">Membrane</keyword>
<evidence type="ECO:0000256" key="6">
    <source>
        <dbReference type="ARBA" id="ARBA00022692"/>
    </source>
</evidence>
<comment type="similarity">
    <text evidence="2 14 15">Belongs to the TonB-dependent receptor family.</text>
</comment>
<evidence type="ECO:0000256" key="2">
    <source>
        <dbReference type="ARBA" id="ARBA00009810"/>
    </source>
</evidence>
<keyword evidence="13 14" id="KW-0998">Cell outer membrane</keyword>
<dbReference type="Pfam" id="PF00593">
    <property type="entry name" value="TonB_dep_Rec_b-barrel"/>
    <property type="match status" value="1"/>
</dbReference>
<dbReference type="InterPro" id="IPR010105">
    <property type="entry name" value="TonB_sidphr_rcpt"/>
</dbReference>
<feature type="region of interest" description="Disordered" evidence="16">
    <location>
        <begin position="390"/>
        <end position="411"/>
    </location>
</feature>
<dbReference type="SUPFAM" id="SSF56935">
    <property type="entry name" value="Porins"/>
    <property type="match status" value="1"/>
</dbReference>
<keyword evidence="7 17" id="KW-0732">Signal</keyword>
<dbReference type="PANTHER" id="PTHR32552:SF68">
    <property type="entry name" value="FERRICHROME OUTER MEMBRANE TRANSPORTER_PHAGE RECEPTOR"/>
    <property type="match status" value="1"/>
</dbReference>
<feature type="domain" description="TonB-dependent receptor plug" evidence="19">
    <location>
        <begin position="66"/>
        <end position="172"/>
    </location>
</feature>
<evidence type="ECO:0000256" key="15">
    <source>
        <dbReference type="RuleBase" id="RU003357"/>
    </source>
</evidence>
<keyword evidence="8" id="KW-0408">Iron</keyword>
<dbReference type="RefSeq" id="WP_055768788.1">
    <property type="nucleotide sequence ID" value="NZ_LDJG01000021.1"/>
</dbReference>
<dbReference type="InterPro" id="IPR037066">
    <property type="entry name" value="Plug_dom_sf"/>
</dbReference>
<evidence type="ECO:0000313" key="21">
    <source>
        <dbReference type="Proteomes" id="UP000050902"/>
    </source>
</evidence>
<evidence type="ECO:0000256" key="5">
    <source>
        <dbReference type="ARBA" id="ARBA00022496"/>
    </source>
</evidence>
<reference evidence="20 21" key="1">
    <citation type="submission" date="2015-05" db="EMBL/GenBank/DDBJ databases">
        <title>Genome sequencing and analysis of members of genus Stenotrophomonas.</title>
        <authorList>
            <person name="Patil P.P."/>
            <person name="Midha S."/>
            <person name="Patil P.B."/>
        </authorList>
    </citation>
    <scope>NUCLEOTIDE SEQUENCE [LARGE SCALE GENOMIC DNA]</scope>
    <source>
        <strain evidence="20 21">DSM 12575</strain>
    </source>
</reference>
<feature type="chain" id="PRO_5046813988" evidence="17">
    <location>
        <begin position="31"/>
        <end position="754"/>
    </location>
</feature>
<keyword evidence="4 14" id="KW-1134">Transmembrane beta strand</keyword>
<dbReference type="CDD" id="cd01347">
    <property type="entry name" value="ligand_gated_channel"/>
    <property type="match status" value="1"/>
</dbReference>
<evidence type="ECO:0000256" key="1">
    <source>
        <dbReference type="ARBA" id="ARBA00004571"/>
    </source>
</evidence>
<dbReference type="PANTHER" id="PTHR32552">
    <property type="entry name" value="FERRICHROME IRON RECEPTOR-RELATED"/>
    <property type="match status" value="1"/>
</dbReference>
<evidence type="ECO:0000256" key="8">
    <source>
        <dbReference type="ARBA" id="ARBA00023004"/>
    </source>
</evidence>
<evidence type="ECO:0000256" key="9">
    <source>
        <dbReference type="ARBA" id="ARBA00023065"/>
    </source>
</evidence>
<keyword evidence="3 14" id="KW-0813">Transport</keyword>
<proteinExistence type="inferred from homology"/>
<gene>
    <name evidence="20" type="ORF">ABB22_13550</name>
</gene>
<dbReference type="InterPro" id="IPR012910">
    <property type="entry name" value="Plug_dom"/>
</dbReference>
<dbReference type="InterPro" id="IPR036942">
    <property type="entry name" value="Beta-barrel_TonB_sf"/>
</dbReference>
<evidence type="ECO:0000256" key="12">
    <source>
        <dbReference type="ARBA" id="ARBA00023170"/>
    </source>
</evidence>
<evidence type="ECO:0000256" key="7">
    <source>
        <dbReference type="ARBA" id="ARBA00022729"/>
    </source>
</evidence>
<evidence type="ECO:0000256" key="13">
    <source>
        <dbReference type="ARBA" id="ARBA00023237"/>
    </source>
</evidence>
<keyword evidence="5" id="KW-0410">Iron transport</keyword>
<evidence type="ECO:0000259" key="19">
    <source>
        <dbReference type="Pfam" id="PF07715"/>
    </source>
</evidence>
<keyword evidence="12 20" id="KW-0675">Receptor</keyword>